<reference evidence="5" key="1">
    <citation type="submission" date="2018-08" db="EMBL/GenBank/DDBJ databases">
        <authorList>
            <person name="Kim S.-J."/>
            <person name="Jung G.-Y."/>
        </authorList>
    </citation>
    <scope>NUCLEOTIDE SEQUENCE [LARGE SCALE GENOMIC DNA]</scope>
    <source>
        <strain evidence="5">GY_H</strain>
    </source>
</reference>
<dbReference type="SUPFAM" id="SSF51735">
    <property type="entry name" value="NAD(P)-binding Rossmann-fold domains"/>
    <property type="match status" value="1"/>
</dbReference>
<dbReference type="GO" id="GO:0016616">
    <property type="term" value="F:oxidoreductase activity, acting on the CH-OH group of donors, NAD or NADP as acceptor"/>
    <property type="evidence" value="ECO:0007669"/>
    <property type="project" value="UniProtKB-ARBA"/>
</dbReference>
<evidence type="ECO:0000256" key="3">
    <source>
        <dbReference type="RuleBase" id="RU000363"/>
    </source>
</evidence>
<dbReference type="RefSeq" id="WP_115518363.1">
    <property type="nucleotide sequence ID" value="NZ_QRGO01000002.1"/>
</dbReference>
<evidence type="ECO:0000313" key="5">
    <source>
        <dbReference type="Proteomes" id="UP000263993"/>
    </source>
</evidence>
<gene>
    <name evidence="4" type="ORF">DXH78_16755</name>
</gene>
<dbReference type="OrthoDB" id="658698at2"/>
<sequence>MTGTNRPSKGNAFLTGAAGGMGTAIARALVTGGYRVILADRDAEKLKPLAAELGSAAMPLLLDVTDPDRTARILDLVPADFQPIDVLINNAGHDIGGRKRFDVGSADDWAAIVDTNLNGLMRVTRAILPDMVRRNKGDVVNMSSVAAVRIVPDMAPYNASKAGIHMLTEIIRAELAETAIRVTEIMPGLARTGIIKTRYRGDEAMTKAYFDQFKMALDPEDIARSIMFALEQPPHVQVAEMMVLPVNRW</sequence>
<dbReference type="Gene3D" id="3.40.50.720">
    <property type="entry name" value="NAD(P)-binding Rossmann-like Domain"/>
    <property type="match status" value="1"/>
</dbReference>
<dbReference type="PRINTS" id="PR00081">
    <property type="entry name" value="GDHRDH"/>
</dbReference>
<dbReference type="EMBL" id="QRGO01000002">
    <property type="protein sequence ID" value="RDV02241.1"/>
    <property type="molecule type" value="Genomic_DNA"/>
</dbReference>
<dbReference type="PANTHER" id="PTHR43115">
    <property type="entry name" value="DEHYDROGENASE/REDUCTASE SDR FAMILY MEMBER 11"/>
    <property type="match status" value="1"/>
</dbReference>
<keyword evidence="2" id="KW-0560">Oxidoreductase</keyword>
<protein>
    <submittedName>
        <fullName evidence="4">SDR family NAD(P)-dependent oxidoreductase</fullName>
    </submittedName>
</protein>
<accession>A0A371B461</accession>
<comment type="similarity">
    <text evidence="1 3">Belongs to the short-chain dehydrogenases/reductases (SDR) family.</text>
</comment>
<evidence type="ECO:0000256" key="2">
    <source>
        <dbReference type="ARBA" id="ARBA00023002"/>
    </source>
</evidence>
<comment type="caution">
    <text evidence="4">The sequence shown here is derived from an EMBL/GenBank/DDBJ whole genome shotgun (WGS) entry which is preliminary data.</text>
</comment>
<dbReference type="Pfam" id="PF00106">
    <property type="entry name" value="adh_short"/>
    <property type="match status" value="1"/>
</dbReference>
<evidence type="ECO:0000313" key="4">
    <source>
        <dbReference type="EMBL" id="RDV02241.1"/>
    </source>
</evidence>
<dbReference type="FunFam" id="3.40.50.720:FF:000047">
    <property type="entry name" value="NADP-dependent L-serine/L-allo-threonine dehydrogenase"/>
    <property type="match status" value="1"/>
</dbReference>
<dbReference type="PANTHER" id="PTHR43115:SF4">
    <property type="entry name" value="DEHYDROGENASE_REDUCTASE SDR FAMILY MEMBER 11"/>
    <property type="match status" value="1"/>
</dbReference>
<dbReference type="Proteomes" id="UP000263993">
    <property type="component" value="Unassembled WGS sequence"/>
</dbReference>
<name>A0A371B461_9BRAD</name>
<dbReference type="InterPro" id="IPR036291">
    <property type="entry name" value="NAD(P)-bd_dom_sf"/>
</dbReference>
<dbReference type="PROSITE" id="PS00061">
    <property type="entry name" value="ADH_SHORT"/>
    <property type="match status" value="1"/>
</dbReference>
<organism evidence="4 5">
    <name type="scientific">Undibacter mobilis</name>
    <dbReference type="NCBI Taxonomy" id="2292256"/>
    <lineage>
        <taxon>Bacteria</taxon>
        <taxon>Pseudomonadati</taxon>
        <taxon>Pseudomonadota</taxon>
        <taxon>Alphaproteobacteria</taxon>
        <taxon>Hyphomicrobiales</taxon>
        <taxon>Nitrobacteraceae</taxon>
        <taxon>Undibacter</taxon>
    </lineage>
</organism>
<dbReference type="InterPro" id="IPR002347">
    <property type="entry name" value="SDR_fam"/>
</dbReference>
<dbReference type="AlphaFoldDB" id="A0A371B461"/>
<proteinExistence type="inferred from homology"/>
<evidence type="ECO:0000256" key="1">
    <source>
        <dbReference type="ARBA" id="ARBA00006484"/>
    </source>
</evidence>
<dbReference type="InterPro" id="IPR020904">
    <property type="entry name" value="Sc_DH/Rdtase_CS"/>
</dbReference>
<keyword evidence="5" id="KW-1185">Reference proteome</keyword>
<dbReference type="PRINTS" id="PR00080">
    <property type="entry name" value="SDRFAMILY"/>
</dbReference>